<feature type="signal peptide" evidence="1">
    <location>
        <begin position="1"/>
        <end position="19"/>
    </location>
</feature>
<dbReference type="eggNOG" id="ENOG502T99G">
    <property type="taxonomic scope" value="Eukaryota"/>
</dbReference>
<organism evidence="2 3">
    <name type="scientific">Drosophila ananassae</name>
    <name type="common">Fruit fly</name>
    <dbReference type="NCBI Taxonomy" id="7217"/>
    <lineage>
        <taxon>Eukaryota</taxon>
        <taxon>Metazoa</taxon>
        <taxon>Ecdysozoa</taxon>
        <taxon>Arthropoda</taxon>
        <taxon>Hexapoda</taxon>
        <taxon>Insecta</taxon>
        <taxon>Pterygota</taxon>
        <taxon>Neoptera</taxon>
        <taxon>Endopterygota</taxon>
        <taxon>Diptera</taxon>
        <taxon>Brachycera</taxon>
        <taxon>Muscomorpha</taxon>
        <taxon>Ephydroidea</taxon>
        <taxon>Drosophilidae</taxon>
        <taxon>Drosophila</taxon>
        <taxon>Sophophora</taxon>
    </lineage>
</organism>
<evidence type="ECO:0000313" key="2">
    <source>
        <dbReference type="EMBL" id="EDV31504.1"/>
    </source>
</evidence>
<reference evidence="2 3" key="1">
    <citation type="journal article" date="2007" name="Nature">
        <title>Evolution of genes and genomes on the Drosophila phylogeny.</title>
        <authorList>
            <consortium name="Drosophila 12 Genomes Consortium"/>
            <person name="Clark A.G."/>
            <person name="Eisen M.B."/>
            <person name="Smith D.R."/>
            <person name="Bergman C.M."/>
            <person name="Oliver B."/>
            <person name="Markow T.A."/>
            <person name="Kaufman T.C."/>
            <person name="Kellis M."/>
            <person name="Gelbart W."/>
            <person name="Iyer V.N."/>
            <person name="Pollard D.A."/>
            <person name="Sackton T.B."/>
            <person name="Larracuente A.M."/>
            <person name="Singh N.D."/>
            <person name="Abad J.P."/>
            <person name="Abt D.N."/>
            <person name="Adryan B."/>
            <person name="Aguade M."/>
            <person name="Akashi H."/>
            <person name="Anderson W.W."/>
            <person name="Aquadro C.F."/>
            <person name="Ardell D.H."/>
            <person name="Arguello R."/>
            <person name="Artieri C.G."/>
            <person name="Barbash D.A."/>
            <person name="Barker D."/>
            <person name="Barsanti P."/>
            <person name="Batterham P."/>
            <person name="Batzoglou S."/>
            <person name="Begun D."/>
            <person name="Bhutkar A."/>
            <person name="Blanco E."/>
            <person name="Bosak S.A."/>
            <person name="Bradley R.K."/>
            <person name="Brand A.D."/>
            <person name="Brent M.R."/>
            <person name="Brooks A.N."/>
            <person name="Brown R.H."/>
            <person name="Butlin R.K."/>
            <person name="Caggese C."/>
            <person name="Calvi B.R."/>
            <person name="Bernardo de Carvalho A."/>
            <person name="Caspi A."/>
            <person name="Castrezana S."/>
            <person name="Celniker S.E."/>
            <person name="Chang J.L."/>
            <person name="Chapple C."/>
            <person name="Chatterji S."/>
            <person name="Chinwalla A."/>
            <person name="Civetta A."/>
            <person name="Clifton S.W."/>
            <person name="Comeron J.M."/>
            <person name="Costello J.C."/>
            <person name="Coyne J.A."/>
            <person name="Daub J."/>
            <person name="David R.G."/>
            <person name="Delcher A.L."/>
            <person name="Delehaunty K."/>
            <person name="Do C.B."/>
            <person name="Ebling H."/>
            <person name="Edwards K."/>
            <person name="Eickbush T."/>
            <person name="Evans J.D."/>
            <person name="Filipski A."/>
            <person name="Findeiss S."/>
            <person name="Freyhult E."/>
            <person name="Fulton L."/>
            <person name="Fulton R."/>
            <person name="Garcia A.C."/>
            <person name="Gardiner A."/>
            <person name="Garfield D.A."/>
            <person name="Garvin B.E."/>
            <person name="Gibson G."/>
            <person name="Gilbert D."/>
            <person name="Gnerre S."/>
            <person name="Godfrey J."/>
            <person name="Good R."/>
            <person name="Gotea V."/>
            <person name="Gravely B."/>
            <person name="Greenberg A.J."/>
            <person name="Griffiths-Jones S."/>
            <person name="Gross S."/>
            <person name="Guigo R."/>
            <person name="Gustafson E.A."/>
            <person name="Haerty W."/>
            <person name="Hahn M.W."/>
            <person name="Halligan D.L."/>
            <person name="Halpern A.L."/>
            <person name="Halter G.M."/>
            <person name="Han M.V."/>
            <person name="Heger A."/>
            <person name="Hillier L."/>
            <person name="Hinrichs A.S."/>
            <person name="Holmes I."/>
            <person name="Hoskins R.A."/>
            <person name="Hubisz M.J."/>
            <person name="Hultmark D."/>
            <person name="Huntley M.A."/>
            <person name="Jaffe D.B."/>
            <person name="Jagadeeshan S."/>
            <person name="Jeck W.R."/>
            <person name="Johnson J."/>
            <person name="Jones C.D."/>
            <person name="Jordan W.C."/>
            <person name="Karpen G.H."/>
            <person name="Kataoka E."/>
            <person name="Keightley P.D."/>
            <person name="Kheradpour P."/>
            <person name="Kirkness E.F."/>
            <person name="Koerich L.B."/>
            <person name="Kristiansen K."/>
            <person name="Kudrna D."/>
            <person name="Kulathinal R.J."/>
            <person name="Kumar S."/>
            <person name="Kwok R."/>
            <person name="Lander E."/>
            <person name="Langley C.H."/>
            <person name="Lapoint R."/>
            <person name="Lazzaro B.P."/>
            <person name="Lee S.J."/>
            <person name="Levesque L."/>
            <person name="Li R."/>
            <person name="Lin C.F."/>
            <person name="Lin M.F."/>
            <person name="Lindblad-Toh K."/>
            <person name="Llopart A."/>
            <person name="Long M."/>
            <person name="Low L."/>
            <person name="Lozovsky E."/>
            <person name="Lu J."/>
            <person name="Luo M."/>
            <person name="Machado C.A."/>
            <person name="Makalowski W."/>
            <person name="Marzo M."/>
            <person name="Matsuda M."/>
            <person name="Matzkin L."/>
            <person name="McAllister B."/>
            <person name="McBride C.S."/>
            <person name="McKernan B."/>
            <person name="McKernan K."/>
            <person name="Mendez-Lago M."/>
            <person name="Minx P."/>
            <person name="Mollenhauer M.U."/>
            <person name="Montooth K."/>
            <person name="Mount S.M."/>
            <person name="Mu X."/>
            <person name="Myers E."/>
            <person name="Negre B."/>
            <person name="Newfeld S."/>
            <person name="Nielsen R."/>
            <person name="Noor M.A."/>
            <person name="O'Grady P."/>
            <person name="Pachter L."/>
            <person name="Papaceit M."/>
            <person name="Parisi M.J."/>
            <person name="Parisi M."/>
            <person name="Parts L."/>
            <person name="Pedersen J.S."/>
            <person name="Pesole G."/>
            <person name="Phillippy A.M."/>
            <person name="Ponting C.P."/>
            <person name="Pop M."/>
            <person name="Porcelli D."/>
            <person name="Powell J.R."/>
            <person name="Prohaska S."/>
            <person name="Pruitt K."/>
            <person name="Puig M."/>
            <person name="Quesneville H."/>
            <person name="Ram K.R."/>
            <person name="Rand D."/>
            <person name="Rasmussen M.D."/>
            <person name="Reed L.K."/>
            <person name="Reenan R."/>
            <person name="Reily A."/>
            <person name="Remington K.A."/>
            <person name="Rieger T.T."/>
            <person name="Ritchie M.G."/>
            <person name="Robin C."/>
            <person name="Rogers Y.H."/>
            <person name="Rohde C."/>
            <person name="Rozas J."/>
            <person name="Rubenfield M.J."/>
            <person name="Ruiz A."/>
            <person name="Russo S."/>
            <person name="Salzberg S.L."/>
            <person name="Sanchez-Gracia A."/>
            <person name="Saranga D.J."/>
            <person name="Sato H."/>
            <person name="Schaeffer S.W."/>
            <person name="Schatz M.C."/>
            <person name="Schlenke T."/>
            <person name="Schwartz R."/>
            <person name="Segarra C."/>
            <person name="Singh R.S."/>
            <person name="Sirot L."/>
            <person name="Sirota M."/>
            <person name="Sisneros N.B."/>
            <person name="Smith C.D."/>
            <person name="Smith T.F."/>
            <person name="Spieth J."/>
            <person name="Stage D.E."/>
            <person name="Stark A."/>
            <person name="Stephan W."/>
            <person name="Strausberg R.L."/>
            <person name="Strempel S."/>
            <person name="Sturgill D."/>
            <person name="Sutton G."/>
            <person name="Sutton G.G."/>
            <person name="Tao W."/>
            <person name="Teichmann S."/>
            <person name="Tobari Y.N."/>
            <person name="Tomimura Y."/>
            <person name="Tsolas J.M."/>
            <person name="Valente V.L."/>
            <person name="Venter E."/>
            <person name="Venter J.C."/>
            <person name="Vicario S."/>
            <person name="Vieira F.G."/>
            <person name="Vilella A.J."/>
            <person name="Villasante A."/>
            <person name="Walenz B."/>
            <person name="Wang J."/>
            <person name="Wasserman M."/>
            <person name="Watts T."/>
            <person name="Wilson D."/>
            <person name="Wilson R.K."/>
            <person name="Wing R.A."/>
            <person name="Wolfner M.F."/>
            <person name="Wong A."/>
            <person name="Wong G.K."/>
            <person name="Wu C.I."/>
            <person name="Wu G."/>
            <person name="Yamamoto D."/>
            <person name="Yang H.P."/>
            <person name="Yang S.P."/>
            <person name="Yorke J.A."/>
            <person name="Yoshida K."/>
            <person name="Zdobnov E."/>
            <person name="Zhang P."/>
            <person name="Zhang Y."/>
            <person name="Zimin A.V."/>
            <person name="Baldwin J."/>
            <person name="Abdouelleil A."/>
            <person name="Abdulkadir J."/>
            <person name="Abebe A."/>
            <person name="Abera B."/>
            <person name="Abreu J."/>
            <person name="Acer S.C."/>
            <person name="Aftuck L."/>
            <person name="Alexander A."/>
            <person name="An P."/>
            <person name="Anderson E."/>
            <person name="Anderson S."/>
            <person name="Arachi H."/>
            <person name="Azer M."/>
            <person name="Bachantsang P."/>
            <person name="Barry A."/>
            <person name="Bayul T."/>
            <person name="Berlin A."/>
            <person name="Bessette D."/>
            <person name="Bloom T."/>
            <person name="Blye J."/>
            <person name="Boguslavskiy L."/>
            <person name="Bonnet C."/>
            <person name="Boukhgalter B."/>
            <person name="Bourzgui I."/>
            <person name="Brown A."/>
            <person name="Cahill P."/>
            <person name="Channer S."/>
            <person name="Cheshatsang Y."/>
            <person name="Chuda L."/>
            <person name="Citroen M."/>
            <person name="Collymore A."/>
            <person name="Cooke P."/>
            <person name="Costello M."/>
            <person name="D'Aco K."/>
            <person name="Daza R."/>
            <person name="De Haan G."/>
            <person name="DeGray S."/>
            <person name="DeMaso C."/>
            <person name="Dhargay N."/>
            <person name="Dooley K."/>
            <person name="Dooley E."/>
            <person name="Doricent M."/>
            <person name="Dorje P."/>
            <person name="Dorjee K."/>
            <person name="Dupes A."/>
            <person name="Elong R."/>
            <person name="Falk J."/>
            <person name="Farina A."/>
            <person name="Faro S."/>
            <person name="Ferguson D."/>
            <person name="Fisher S."/>
            <person name="Foley C.D."/>
            <person name="Franke A."/>
            <person name="Friedrich D."/>
            <person name="Gadbois L."/>
            <person name="Gearin G."/>
            <person name="Gearin C.R."/>
            <person name="Giannoukos G."/>
            <person name="Goode T."/>
            <person name="Graham J."/>
            <person name="Grandbois E."/>
            <person name="Grewal S."/>
            <person name="Gyaltsen K."/>
            <person name="Hafez N."/>
            <person name="Hagos B."/>
            <person name="Hall J."/>
            <person name="Henson C."/>
            <person name="Hollinger A."/>
            <person name="Honan T."/>
            <person name="Huard M.D."/>
            <person name="Hughes L."/>
            <person name="Hurhula B."/>
            <person name="Husby M.E."/>
            <person name="Kamat A."/>
            <person name="Kanga B."/>
            <person name="Kashin S."/>
            <person name="Khazanovich D."/>
            <person name="Kisner P."/>
            <person name="Lance K."/>
            <person name="Lara M."/>
            <person name="Lee W."/>
            <person name="Lennon N."/>
            <person name="Letendre F."/>
            <person name="LeVine R."/>
            <person name="Lipovsky A."/>
            <person name="Liu X."/>
            <person name="Liu J."/>
            <person name="Liu S."/>
            <person name="Lokyitsang T."/>
            <person name="Lokyitsang Y."/>
            <person name="Lubonja R."/>
            <person name="Lui A."/>
            <person name="MacDonald P."/>
            <person name="Magnisalis V."/>
            <person name="Maru K."/>
            <person name="Matthews C."/>
            <person name="McCusker W."/>
            <person name="McDonough S."/>
            <person name="Mehta T."/>
            <person name="Meldrim J."/>
            <person name="Meneus L."/>
            <person name="Mihai O."/>
            <person name="Mihalev A."/>
            <person name="Mihova T."/>
            <person name="Mittelman R."/>
            <person name="Mlenga V."/>
            <person name="Montmayeur A."/>
            <person name="Mulrain L."/>
            <person name="Navidi A."/>
            <person name="Naylor J."/>
            <person name="Negash T."/>
            <person name="Nguyen T."/>
            <person name="Nguyen N."/>
            <person name="Nicol R."/>
            <person name="Norbu C."/>
            <person name="Norbu N."/>
            <person name="Novod N."/>
            <person name="O'Neill B."/>
            <person name="Osman S."/>
            <person name="Markiewicz E."/>
            <person name="Oyono O.L."/>
            <person name="Patti C."/>
            <person name="Phunkhang P."/>
            <person name="Pierre F."/>
            <person name="Priest M."/>
            <person name="Raghuraman S."/>
            <person name="Rege F."/>
            <person name="Reyes R."/>
            <person name="Rise C."/>
            <person name="Rogov P."/>
            <person name="Ross K."/>
            <person name="Ryan E."/>
            <person name="Settipalli S."/>
            <person name="Shea T."/>
            <person name="Sherpa N."/>
            <person name="Shi L."/>
            <person name="Shih D."/>
            <person name="Sparrow T."/>
            <person name="Spaulding J."/>
            <person name="Stalker J."/>
            <person name="Stange-Thomann N."/>
            <person name="Stavropoulos S."/>
            <person name="Stone C."/>
            <person name="Strader C."/>
            <person name="Tesfaye S."/>
            <person name="Thomson T."/>
            <person name="Thoulutsang Y."/>
            <person name="Thoulutsang D."/>
            <person name="Topham K."/>
            <person name="Topping I."/>
            <person name="Tsamla T."/>
            <person name="Vassiliev H."/>
            <person name="Vo A."/>
            <person name="Wangchuk T."/>
            <person name="Wangdi T."/>
            <person name="Weiand M."/>
            <person name="Wilkinson J."/>
            <person name="Wilson A."/>
            <person name="Yadav S."/>
            <person name="Young G."/>
            <person name="Yu Q."/>
            <person name="Zembek L."/>
            <person name="Zhong D."/>
            <person name="Zimmer A."/>
            <person name="Zwirko Z."/>
            <person name="Jaffe D.B."/>
            <person name="Alvarez P."/>
            <person name="Brockman W."/>
            <person name="Butler J."/>
            <person name="Chin C."/>
            <person name="Gnerre S."/>
            <person name="Grabherr M."/>
            <person name="Kleber M."/>
            <person name="Mauceli E."/>
            <person name="MacCallum I."/>
        </authorList>
    </citation>
    <scope>NUCLEOTIDE SEQUENCE [LARGE SCALE GENOMIC DNA]</scope>
    <source>
        <strain evidence="3">Tucson 14024-0371.13</strain>
    </source>
</reference>
<evidence type="ECO:0000256" key="1">
    <source>
        <dbReference type="SAM" id="SignalP"/>
    </source>
</evidence>
<protein>
    <submittedName>
        <fullName evidence="2">Uncharacterized protein</fullName>
    </submittedName>
</protein>
<sequence>MFEKCLVFIFLCLVRLNAATLLPSLGAKDFQLDFLREVTDFAEQRAEKSLNDYLTQLEHNPRNGNYTKDLEAARSSQNLQTKMTLVKQLLDAEHHLDTDLEHTSVLRSLIFLNRLKSTLRAARDASTQEIRQLRLHRLCQQFQRPVPLSRSRYINQQTIGAALEQLNLTKRSDDNSTDMDLSQFGLQLYDKVKVSGAEIINNYLQILRGLIQDIMDADHTDLAHSTSRLRNILTHLDTMLTTQDFFEKRQKVYAYLKRHLDTDYEQLQESSNPDHHLTEQLMAKLQAKGLDLFVIFLFSNFEFLELVHMHWAQMLPQLPNLLYDGTSRQLYDVQQLYENFILDTESEAKYQAYSDSLRRLHERTMEEGERSHHIFELLTNAAQNVGSVTFNMIKAKCQDLI</sequence>
<dbReference type="AlphaFoldDB" id="B3MKF1"/>
<dbReference type="OMA" id="NMIKAKC"/>
<dbReference type="KEGG" id="dan:6498200"/>
<dbReference type="InParanoid" id="B3MKF1"/>
<dbReference type="Proteomes" id="UP000007801">
    <property type="component" value="Unassembled WGS sequence"/>
</dbReference>
<name>B3MKF1_DROAN</name>
<evidence type="ECO:0000313" key="3">
    <source>
        <dbReference type="Proteomes" id="UP000007801"/>
    </source>
</evidence>
<dbReference type="EMBL" id="CH902620">
    <property type="protein sequence ID" value="EDV31504.1"/>
    <property type="molecule type" value="Genomic_DNA"/>
</dbReference>
<dbReference type="GeneID" id="6498200"/>
<gene>
    <name evidence="2" type="primary">Dana\GF15391</name>
    <name evidence="2" type="synonym">dana_GLEANR_16157</name>
    <name evidence="2" type="ORF">GF15391</name>
</gene>
<keyword evidence="3" id="KW-1185">Reference proteome</keyword>
<proteinExistence type="predicted"/>
<dbReference type="PhylomeDB" id="B3MKF1"/>
<dbReference type="HOGENOM" id="CLU_669519_0_0_1"/>
<dbReference type="OrthoDB" id="7977012at2759"/>
<feature type="chain" id="PRO_5002793449" evidence="1">
    <location>
        <begin position="20"/>
        <end position="401"/>
    </location>
</feature>
<accession>B3MKF1</accession>
<keyword evidence="1" id="KW-0732">Signal</keyword>